<dbReference type="InterPro" id="IPR023696">
    <property type="entry name" value="Ureohydrolase_dom_sf"/>
</dbReference>
<dbReference type="InterPro" id="IPR000286">
    <property type="entry name" value="HDACs"/>
</dbReference>
<dbReference type="PRINTS" id="PR01270">
    <property type="entry name" value="HDASUPER"/>
</dbReference>
<dbReference type="Proteomes" id="UP001626593">
    <property type="component" value="Chromosome"/>
</dbReference>
<evidence type="ECO:0000259" key="3">
    <source>
        <dbReference type="Pfam" id="PF00850"/>
    </source>
</evidence>
<dbReference type="InterPro" id="IPR023801">
    <property type="entry name" value="His_deacetylse_dom"/>
</dbReference>
<dbReference type="PANTHER" id="PTHR10625">
    <property type="entry name" value="HISTONE DEACETYLASE HDAC1-RELATED"/>
    <property type="match status" value="1"/>
</dbReference>
<dbReference type="RefSeq" id="WP_407281096.1">
    <property type="nucleotide sequence ID" value="NZ_CP141259.1"/>
</dbReference>
<dbReference type="InterPro" id="IPR037138">
    <property type="entry name" value="His_deacetylse_dom_sf"/>
</dbReference>
<reference evidence="4 5" key="1">
    <citation type="submission" date="2023-12" db="EMBL/GenBank/DDBJ databases">
        <title>A. evansii MAY27, complete genome.</title>
        <authorList>
            <person name="Wang Y."/>
        </authorList>
    </citation>
    <scope>NUCLEOTIDE SEQUENCE [LARGE SCALE GENOMIC DNA]</scope>
    <source>
        <strain evidence="4 5">MAY27</strain>
    </source>
</reference>
<keyword evidence="2" id="KW-0378">Hydrolase</keyword>
<evidence type="ECO:0000256" key="1">
    <source>
        <dbReference type="ARBA" id="ARBA00005947"/>
    </source>
</evidence>
<name>A0ABZ1ASU5_AROEV</name>
<dbReference type="Pfam" id="PF00850">
    <property type="entry name" value="Hist_deacetyl"/>
    <property type="match status" value="1"/>
</dbReference>
<protein>
    <submittedName>
        <fullName evidence="4">Histone deacetylase</fullName>
    </submittedName>
</protein>
<dbReference type="EMBL" id="CP141259">
    <property type="protein sequence ID" value="WRL48957.1"/>
    <property type="molecule type" value="Genomic_DNA"/>
</dbReference>
<accession>A0ABZ1ASU5</accession>
<comment type="similarity">
    <text evidence="1">Belongs to the histone deacetylase family.</text>
</comment>
<organism evidence="4 5">
    <name type="scientific">Aromatoleum evansii</name>
    <name type="common">Azoarcus evansii</name>
    <dbReference type="NCBI Taxonomy" id="59406"/>
    <lineage>
        <taxon>Bacteria</taxon>
        <taxon>Pseudomonadati</taxon>
        <taxon>Pseudomonadota</taxon>
        <taxon>Betaproteobacteria</taxon>
        <taxon>Rhodocyclales</taxon>
        <taxon>Rhodocyclaceae</taxon>
        <taxon>Aromatoleum</taxon>
    </lineage>
</organism>
<dbReference type="InterPro" id="IPR044150">
    <property type="entry name" value="HDAC_classIV"/>
</dbReference>
<feature type="domain" description="Histone deacetylase" evidence="3">
    <location>
        <begin position="17"/>
        <end position="278"/>
    </location>
</feature>
<evidence type="ECO:0000313" key="4">
    <source>
        <dbReference type="EMBL" id="WRL48957.1"/>
    </source>
</evidence>
<evidence type="ECO:0000313" key="5">
    <source>
        <dbReference type="Proteomes" id="UP001626593"/>
    </source>
</evidence>
<evidence type="ECO:0000256" key="2">
    <source>
        <dbReference type="ARBA" id="ARBA00022801"/>
    </source>
</evidence>
<keyword evidence="5" id="KW-1185">Reference proteome</keyword>
<dbReference type="CDD" id="cd09993">
    <property type="entry name" value="HDAC_classIV"/>
    <property type="match status" value="1"/>
</dbReference>
<proteinExistence type="inferred from homology"/>
<dbReference type="SUPFAM" id="SSF52768">
    <property type="entry name" value="Arginase/deacetylase"/>
    <property type="match status" value="1"/>
</dbReference>
<gene>
    <name evidence="4" type="ORF">U5817_17700</name>
</gene>
<sequence length="318" mass="33999">MKLFYADHFVLPLPEGHRFPMEKYSLLREQLMRSGGFSPDDFVVPAAASDSDIGRAHDAAYLDRVAHGALDQAEQRRIGFPWSLQMVERSRRSAGATLAACRHALVEGCAANLAGGTHHAHRDFGSGFCVFNDAAIAALAMRAEGRARTVAIIDCDVHQGDGTAAILSGDPDVFTLSIHGEKNFPFRKAISTLDIELPDGTGDATYLATLRGGLEEVQAAMKPDLAIYLAGADPYRDDRLGRLGLSFEGLAARDEMVLQWCVEHGTPVAIAMAGGYARIIEDTVAIHAATIATAARFAPALQAVVRGRAAHSSAPPRP</sequence>
<dbReference type="Gene3D" id="3.40.800.20">
    <property type="entry name" value="Histone deacetylase domain"/>
    <property type="match status" value="1"/>
</dbReference>
<dbReference type="PANTHER" id="PTHR10625:SF19">
    <property type="entry name" value="HISTONE DEACETYLASE 12"/>
    <property type="match status" value="1"/>
</dbReference>